<keyword evidence="3" id="KW-1185">Reference proteome</keyword>
<sequence>MNITTEQFKEMFPRATEPEAWAAALSAVMPRYGINTSLRMAAFLAQCGHESAGFTRLAENLNYSAEALTRVWPTRFPPEIARQYARQPERIANRAYANRMGNGPEASGDGWRYRGRGVIQLTGKSRYLAFAQAVGATLEDVCAKLETKAWAVESACWYWSTRGLNVLADVRDIVTITKRINGGTNGIDDRQARYAQALTTFTA</sequence>
<dbReference type="Pfam" id="PF00182">
    <property type="entry name" value="Glyco_hydro_19"/>
    <property type="match status" value="1"/>
</dbReference>
<proteinExistence type="predicted"/>
<dbReference type="SUPFAM" id="SSF53955">
    <property type="entry name" value="Lysozyme-like"/>
    <property type="match status" value="1"/>
</dbReference>
<dbReference type="InterPro" id="IPR052354">
    <property type="entry name" value="Cell_Wall_Dynamics_Protein"/>
</dbReference>
<accession>A0ABR9NXK5</accession>
<dbReference type="RefSeq" id="WP_192905782.1">
    <property type="nucleotide sequence ID" value="NZ_JADBFD010000019.1"/>
</dbReference>
<evidence type="ECO:0000259" key="1">
    <source>
        <dbReference type="Pfam" id="PF00182"/>
    </source>
</evidence>
<keyword evidence="2" id="KW-0378">Hydrolase</keyword>
<name>A0ABR9NXK5_9BACT</name>
<dbReference type="Proteomes" id="UP000618926">
    <property type="component" value="Unassembled WGS sequence"/>
</dbReference>
<dbReference type="Gene3D" id="1.10.530.10">
    <property type="match status" value="1"/>
</dbReference>
<evidence type="ECO:0000313" key="2">
    <source>
        <dbReference type="EMBL" id="MBE2888965.1"/>
    </source>
</evidence>
<organism evidence="2 3">
    <name type="scientific">Geobacter anodireducens</name>
    <dbReference type="NCBI Taxonomy" id="1340425"/>
    <lineage>
        <taxon>Bacteria</taxon>
        <taxon>Pseudomonadati</taxon>
        <taxon>Thermodesulfobacteriota</taxon>
        <taxon>Desulfuromonadia</taxon>
        <taxon>Geobacterales</taxon>
        <taxon>Geobacteraceae</taxon>
        <taxon>Geobacter</taxon>
    </lineage>
</organism>
<comment type="caution">
    <text evidence="2">The sequence shown here is derived from an EMBL/GenBank/DDBJ whole genome shotgun (WGS) entry which is preliminary data.</text>
</comment>
<feature type="domain" description="Glycoside hydrolase family 19 catalytic" evidence="1">
    <location>
        <begin position="40"/>
        <end position="162"/>
    </location>
</feature>
<dbReference type="EMBL" id="JADBFD010000019">
    <property type="protein sequence ID" value="MBE2888965.1"/>
    <property type="molecule type" value="Genomic_DNA"/>
</dbReference>
<reference evidence="2 3" key="1">
    <citation type="submission" date="2020-10" db="EMBL/GenBank/DDBJ databases">
        <title>Investigation of anaerobic biodegradation of phenanthrene by a sulfate-dependent Geobacter anodireducens strain PheS2.</title>
        <authorList>
            <person name="Zhang Z."/>
        </authorList>
    </citation>
    <scope>NUCLEOTIDE SEQUENCE [LARGE SCALE GENOMIC DNA]</scope>
    <source>
        <strain evidence="2 3">PheS2</strain>
    </source>
</reference>
<gene>
    <name evidence="2" type="ORF">IIE05_13425</name>
</gene>
<dbReference type="GO" id="GO:0016787">
    <property type="term" value="F:hydrolase activity"/>
    <property type="evidence" value="ECO:0007669"/>
    <property type="project" value="UniProtKB-KW"/>
</dbReference>
<protein>
    <submittedName>
        <fullName evidence="2">Glycoside hydrolase family 19 protein</fullName>
    </submittedName>
</protein>
<dbReference type="PANTHER" id="PTHR34408">
    <property type="entry name" value="FAMILY PROTEIN, PUTATIVE-RELATED"/>
    <property type="match status" value="1"/>
</dbReference>
<dbReference type="InterPro" id="IPR000726">
    <property type="entry name" value="Glyco_hydro_19_cat"/>
</dbReference>
<dbReference type="InterPro" id="IPR023346">
    <property type="entry name" value="Lysozyme-like_dom_sf"/>
</dbReference>
<evidence type="ECO:0000313" key="3">
    <source>
        <dbReference type="Proteomes" id="UP000618926"/>
    </source>
</evidence>
<dbReference type="PANTHER" id="PTHR34408:SF1">
    <property type="entry name" value="GLYCOSYL HYDROLASE FAMILY 19 DOMAIN-CONTAINING PROTEIN HI_1415"/>
    <property type="match status" value="1"/>
</dbReference>